<dbReference type="OrthoDB" id="669457at2"/>
<organism evidence="3 4">
    <name type="scientific">Arachidicoccus ginsenosidivorans</name>
    <dbReference type="NCBI Taxonomy" id="496057"/>
    <lineage>
        <taxon>Bacteria</taxon>
        <taxon>Pseudomonadati</taxon>
        <taxon>Bacteroidota</taxon>
        <taxon>Chitinophagia</taxon>
        <taxon>Chitinophagales</taxon>
        <taxon>Chitinophagaceae</taxon>
        <taxon>Arachidicoccus</taxon>
    </lineage>
</organism>
<reference evidence="3 4" key="1">
    <citation type="journal article" date="2017" name="Int. J. Syst. Evol. Microbiol.">
        <title>Arachidicoccus ginsenosidivorans sp. nov., with ginsenoside-converting activity isolated from ginseng cultivating soil.</title>
        <authorList>
            <person name="Siddiqi M.Z."/>
            <person name="Aslam Z."/>
            <person name="Im W.T."/>
        </authorList>
    </citation>
    <scope>NUCLEOTIDE SEQUENCE [LARGE SCALE GENOMIC DNA]</scope>
    <source>
        <strain evidence="3 4">Gsoil 809</strain>
    </source>
</reference>
<accession>A0A5B8VIA1</accession>
<evidence type="ECO:0000313" key="4">
    <source>
        <dbReference type="Proteomes" id="UP000321291"/>
    </source>
</evidence>
<keyword evidence="4" id="KW-1185">Reference proteome</keyword>
<dbReference type="InterPro" id="IPR026444">
    <property type="entry name" value="Secre_tail"/>
</dbReference>
<keyword evidence="1" id="KW-0732">Signal</keyword>
<feature type="signal peptide" evidence="1">
    <location>
        <begin position="1"/>
        <end position="19"/>
    </location>
</feature>
<evidence type="ECO:0000256" key="1">
    <source>
        <dbReference type="SAM" id="SignalP"/>
    </source>
</evidence>
<dbReference type="EMBL" id="CP042434">
    <property type="protein sequence ID" value="QEC71274.1"/>
    <property type="molecule type" value="Genomic_DNA"/>
</dbReference>
<gene>
    <name evidence="3" type="ORF">FSB73_05865</name>
</gene>
<evidence type="ECO:0000259" key="2">
    <source>
        <dbReference type="Pfam" id="PF18962"/>
    </source>
</evidence>
<feature type="chain" id="PRO_5022926480" evidence="1">
    <location>
        <begin position="20"/>
        <end position="426"/>
    </location>
</feature>
<dbReference type="KEGG" id="agi:FSB73_05865"/>
<dbReference type="Gene3D" id="2.60.40.10">
    <property type="entry name" value="Immunoglobulins"/>
    <property type="match status" value="1"/>
</dbReference>
<dbReference type="Pfam" id="PF18962">
    <property type="entry name" value="Por_Secre_tail"/>
    <property type="match status" value="1"/>
</dbReference>
<evidence type="ECO:0000313" key="3">
    <source>
        <dbReference type="EMBL" id="QEC71274.1"/>
    </source>
</evidence>
<dbReference type="NCBIfam" id="TIGR04183">
    <property type="entry name" value="Por_Secre_tail"/>
    <property type="match status" value="1"/>
</dbReference>
<sequence length="426" mass="44465">MKQITFLTIFSIIGLAATAQNYIGAPVGLYGPAYNGSTLIGDGGNVLVEGNGNWYFGGPVVSADKGGQNAPNATGRSEIMIFDGSGTYDNAATINGATGFFIDGYAGAINKTASFILPLGEGTIAHPLTIMSGASGNVAYFSGLGTKQNTTLSGTAAEVFSPYFDFNGINTGDYIFGFETGFGNTSDLHLLESGNTSVNGTSGTTSYNEVPSTISYDNTTGVLNATITSTYGATQLYVGSTSSALPVGLHGFAASFANKTVSLVWKTSFESNNRGFDVQRSQDGVHYNSIGFVPSLAASSGGNSSLELDYAYVDNTLLTAGTYYYRLIQQDNNNKQTISGTVNIEVNGLASTIKVYPNPTSGKFWVVGLKAGSRIEVFNAAGQKVKSVVTNSDQTAIDLNGYAQGVYYLKFVDDKGAIGGSNLLIK</sequence>
<dbReference type="Proteomes" id="UP000321291">
    <property type="component" value="Chromosome"/>
</dbReference>
<dbReference type="RefSeq" id="WP_146780548.1">
    <property type="nucleotide sequence ID" value="NZ_CP042434.1"/>
</dbReference>
<name>A0A5B8VIA1_9BACT</name>
<dbReference type="InterPro" id="IPR013783">
    <property type="entry name" value="Ig-like_fold"/>
</dbReference>
<proteinExistence type="predicted"/>
<protein>
    <submittedName>
        <fullName evidence="3">T9SS type A sorting domain-containing protein</fullName>
    </submittedName>
</protein>
<dbReference type="AlphaFoldDB" id="A0A5B8VIA1"/>
<feature type="domain" description="Secretion system C-terminal sorting" evidence="2">
    <location>
        <begin position="355"/>
        <end position="417"/>
    </location>
</feature>